<gene>
    <name evidence="1" type="ORF">N7492_009632</name>
</gene>
<evidence type="ECO:0000313" key="1">
    <source>
        <dbReference type="EMBL" id="KAJ5156829.1"/>
    </source>
</evidence>
<proteinExistence type="predicted"/>
<protein>
    <submittedName>
        <fullName evidence="1">Uncharacterized protein</fullName>
    </submittedName>
</protein>
<keyword evidence="2" id="KW-1185">Reference proteome</keyword>
<dbReference type="Proteomes" id="UP001146351">
    <property type="component" value="Unassembled WGS sequence"/>
</dbReference>
<sequence length="174" mass="19536">MIQVAGEDWRREDRGDQGWWKAEKRRRVAGWSETAAGTSEGSAAATVAAKAGNVLVARDIRRVLRRRGGNAMIGQITRSHPITRADLHQVIHRGQLRWSNGPLIERSLLASTRRPVCMWYARSRSTLFTLRRRWDQHGNHAFNEPSQMFSTQDGLGGGLNGIAPYGRCFLSDQA</sequence>
<evidence type="ECO:0000313" key="2">
    <source>
        <dbReference type="Proteomes" id="UP001146351"/>
    </source>
</evidence>
<dbReference type="AlphaFoldDB" id="A0A9W9HXH8"/>
<name>A0A9W9HXH8_9EURO</name>
<reference evidence="1" key="2">
    <citation type="journal article" date="2023" name="IMA Fungus">
        <title>Comparative genomic study of the Penicillium genus elucidates a diverse pangenome and 15 lateral gene transfer events.</title>
        <authorList>
            <person name="Petersen C."/>
            <person name="Sorensen T."/>
            <person name="Nielsen M.R."/>
            <person name="Sondergaard T.E."/>
            <person name="Sorensen J.L."/>
            <person name="Fitzpatrick D.A."/>
            <person name="Frisvad J.C."/>
            <person name="Nielsen K.L."/>
        </authorList>
    </citation>
    <scope>NUCLEOTIDE SEQUENCE</scope>
    <source>
        <strain evidence="1">IBT 21917</strain>
    </source>
</reference>
<accession>A0A9W9HXH8</accession>
<dbReference type="EMBL" id="JAPQKO010000006">
    <property type="protein sequence ID" value="KAJ5156829.1"/>
    <property type="molecule type" value="Genomic_DNA"/>
</dbReference>
<organism evidence="1 2">
    <name type="scientific">Penicillium capsulatum</name>
    <dbReference type="NCBI Taxonomy" id="69766"/>
    <lineage>
        <taxon>Eukaryota</taxon>
        <taxon>Fungi</taxon>
        <taxon>Dikarya</taxon>
        <taxon>Ascomycota</taxon>
        <taxon>Pezizomycotina</taxon>
        <taxon>Eurotiomycetes</taxon>
        <taxon>Eurotiomycetidae</taxon>
        <taxon>Eurotiales</taxon>
        <taxon>Aspergillaceae</taxon>
        <taxon>Penicillium</taxon>
    </lineage>
</organism>
<comment type="caution">
    <text evidence="1">The sequence shown here is derived from an EMBL/GenBank/DDBJ whole genome shotgun (WGS) entry which is preliminary data.</text>
</comment>
<reference evidence="1" key="1">
    <citation type="submission" date="2022-11" db="EMBL/GenBank/DDBJ databases">
        <authorList>
            <person name="Petersen C."/>
        </authorList>
    </citation>
    <scope>NUCLEOTIDE SEQUENCE</scope>
    <source>
        <strain evidence="1">IBT 21917</strain>
    </source>
</reference>